<reference evidence="7 8" key="1">
    <citation type="journal article" date="2019" name="Sci. Rep.">
        <title>A multi-omics analysis of the grapevine pathogen Lasiodiplodia theobromae reveals that temperature affects the expression of virulence- and pathogenicity-related genes.</title>
        <authorList>
            <person name="Felix C."/>
            <person name="Meneses R."/>
            <person name="Goncalves M.F.M."/>
            <person name="Tilleman L."/>
            <person name="Duarte A.S."/>
            <person name="Jorrin-Novo J.V."/>
            <person name="Van de Peer Y."/>
            <person name="Deforce D."/>
            <person name="Van Nieuwerburgh F."/>
            <person name="Esteves A.C."/>
            <person name="Alves A."/>
        </authorList>
    </citation>
    <scope>NUCLEOTIDE SEQUENCE [LARGE SCALE GENOMIC DNA]</scope>
    <source>
        <strain evidence="7 8">LA-SOL3</strain>
    </source>
</reference>
<dbReference type="GO" id="GO:0000049">
    <property type="term" value="F:tRNA binding"/>
    <property type="evidence" value="ECO:0007669"/>
    <property type="project" value="UniProtKB-KW"/>
</dbReference>
<feature type="compositionally biased region" description="Low complexity" evidence="6">
    <location>
        <begin position="88"/>
        <end position="122"/>
    </location>
</feature>
<dbReference type="PROSITE" id="PS01196">
    <property type="entry name" value="PEPT_TRNA_HYDROL_2"/>
    <property type="match status" value="1"/>
</dbReference>
<sequence>MTQAIDVRAPKADTDAPQHQKVPGTENTTEAEAQTQQDLPSTTITPEASPQPTRQRTPAQRKRDRKKGVNRRNNKNLLPPAAEDDDASSSITEEGSSSSSSTRSSTPVPETTTSITTTTQIPPSMPPPKVSAAAAKRAAAAAAAAKGKIVPLFIASIGNPAPTYAHTLHSAGHTLLDAVRDVRHFPAWQKDRFYGNGLVSRQAEAGVNANFSWLPGIIGGGAKKGGGGGVGEEGEEAWTLWQSPSLMNVSGKALGQAWGRWKKENKDGELVVVHDELEKPLGKVVVRKGGSARGHNGLKSIAAQLPNMPYVRIGVGIGRPESREPDVVAKYVLRKMTPHERSQVEGCADEVIRKLWDVQEGKV</sequence>
<dbReference type="NCBIfam" id="TIGR00447">
    <property type="entry name" value="pth"/>
    <property type="match status" value="1"/>
</dbReference>
<feature type="compositionally biased region" description="Basic and acidic residues" evidence="6">
    <location>
        <begin position="8"/>
        <end position="18"/>
    </location>
</feature>
<accession>A0A5N5DGH2</accession>
<dbReference type="OrthoDB" id="1711136at2759"/>
<evidence type="ECO:0000313" key="7">
    <source>
        <dbReference type="EMBL" id="KAB2576928.1"/>
    </source>
</evidence>
<dbReference type="SUPFAM" id="SSF53178">
    <property type="entry name" value="Peptidyl-tRNA hydrolase-like"/>
    <property type="match status" value="1"/>
</dbReference>
<feature type="compositionally biased region" description="Low complexity" evidence="6">
    <location>
        <begin position="25"/>
        <end position="37"/>
    </location>
</feature>
<dbReference type="Gene3D" id="3.40.50.1470">
    <property type="entry name" value="Peptidyl-tRNA hydrolase"/>
    <property type="match status" value="1"/>
</dbReference>
<keyword evidence="3 7" id="KW-0378">Hydrolase</keyword>
<feature type="region of interest" description="Disordered" evidence="6">
    <location>
        <begin position="1"/>
        <end position="130"/>
    </location>
</feature>
<name>A0A5N5DGH2_9PEZI</name>
<dbReference type="InterPro" id="IPR018171">
    <property type="entry name" value="Pept_tRNA_hydro_CS"/>
</dbReference>
<keyword evidence="4" id="KW-0694">RNA-binding</keyword>
<feature type="compositionally biased region" description="Polar residues" evidence="6">
    <location>
        <begin position="38"/>
        <end position="58"/>
    </location>
</feature>
<keyword evidence="8" id="KW-1185">Reference proteome</keyword>
<dbReference type="CDD" id="cd00462">
    <property type="entry name" value="PTH"/>
    <property type="match status" value="1"/>
</dbReference>
<dbReference type="AlphaFoldDB" id="A0A5N5DGH2"/>
<dbReference type="EMBL" id="VCHE01000020">
    <property type="protein sequence ID" value="KAB2576928.1"/>
    <property type="molecule type" value="Genomic_DNA"/>
</dbReference>
<dbReference type="InterPro" id="IPR036416">
    <property type="entry name" value="Pept_tRNA_hydro_sf"/>
</dbReference>
<gene>
    <name evidence="7" type="primary">pth</name>
    <name evidence="7" type="ORF">DBV05_g4387</name>
</gene>
<keyword evidence="2" id="KW-0820">tRNA-binding</keyword>
<proteinExistence type="inferred from homology"/>
<comment type="similarity">
    <text evidence="5">Belongs to the PTH family.</text>
</comment>
<dbReference type="Pfam" id="PF01195">
    <property type="entry name" value="Pept_tRNA_hydro"/>
    <property type="match status" value="1"/>
</dbReference>
<evidence type="ECO:0000256" key="2">
    <source>
        <dbReference type="ARBA" id="ARBA00022555"/>
    </source>
</evidence>
<organism evidence="7 8">
    <name type="scientific">Lasiodiplodia theobromae</name>
    <dbReference type="NCBI Taxonomy" id="45133"/>
    <lineage>
        <taxon>Eukaryota</taxon>
        <taxon>Fungi</taxon>
        <taxon>Dikarya</taxon>
        <taxon>Ascomycota</taxon>
        <taxon>Pezizomycotina</taxon>
        <taxon>Dothideomycetes</taxon>
        <taxon>Dothideomycetes incertae sedis</taxon>
        <taxon>Botryosphaeriales</taxon>
        <taxon>Botryosphaeriaceae</taxon>
        <taxon>Lasiodiplodia</taxon>
    </lineage>
</organism>
<evidence type="ECO:0000256" key="1">
    <source>
        <dbReference type="ARBA" id="ARBA00013260"/>
    </source>
</evidence>
<dbReference type="EC" id="3.1.1.29" evidence="1"/>
<dbReference type="PANTHER" id="PTHR17224:SF1">
    <property type="entry name" value="PEPTIDYL-TRNA HYDROLASE"/>
    <property type="match status" value="1"/>
</dbReference>
<evidence type="ECO:0000256" key="4">
    <source>
        <dbReference type="ARBA" id="ARBA00022884"/>
    </source>
</evidence>
<comment type="caution">
    <text evidence="7">The sequence shown here is derived from an EMBL/GenBank/DDBJ whole genome shotgun (WGS) entry which is preliminary data.</text>
</comment>
<evidence type="ECO:0000256" key="3">
    <source>
        <dbReference type="ARBA" id="ARBA00022801"/>
    </source>
</evidence>
<feature type="compositionally biased region" description="Basic residues" evidence="6">
    <location>
        <begin position="59"/>
        <end position="74"/>
    </location>
</feature>
<evidence type="ECO:0000313" key="8">
    <source>
        <dbReference type="Proteomes" id="UP000325902"/>
    </source>
</evidence>
<evidence type="ECO:0000256" key="6">
    <source>
        <dbReference type="SAM" id="MobiDB-lite"/>
    </source>
</evidence>
<dbReference type="PANTHER" id="PTHR17224">
    <property type="entry name" value="PEPTIDYL-TRNA HYDROLASE"/>
    <property type="match status" value="1"/>
</dbReference>
<dbReference type="Proteomes" id="UP000325902">
    <property type="component" value="Unassembled WGS sequence"/>
</dbReference>
<evidence type="ECO:0000256" key="5">
    <source>
        <dbReference type="ARBA" id="ARBA00038063"/>
    </source>
</evidence>
<dbReference type="GO" id="GO:0004045">
    <property type="term" value="F:peptidyl-tRNA hydrolase activity"/>
    <property type="evidence" value="ECO:0007669"/>
    <property type="project" value="UniProtKB-EC"/>
</dbReference>
<dbReference type="InterPro" id="IPR001328">
    <property type="entry name" value="Pept_tRNA_hydro"/>
</dbReference>
<protein>
    <recommendedName>
        <fullName evidence="1">peptidyl-tRNA hydrolase</fullName>
        <ecNumber evidence="1">3.1.1.29</ecNumber>
    </recommendedName>
</protein>